<dbReference type="RefSeq" id="WP_160554658.1">
    <property type="nucleotide sequence ID" value="NZ_CP047650.1"/>
</dbReference>
<sequence length="204" mass="21284">MKFIESLRRNGHPFLLLMAAAAALTACGGGDGKTSTEASPSWTDYVGDYTTTCLANSQDDGSHQITGTLAVDANGKYTAIARLVTYSSAFCNTATITSEVQAGFDLKPLDGVKNIVSTDPTRPSGPANKLEATLVNATAKMGQMSGSTPVLGVKLTVGYMLRDKSIRFLSGTREADGLGKFFSSAVLTKVEPPPVQPQPEASGS</sequence>
<protein>
    <recommendedName>
        <fullName evidence="4">Lipoprotein</fullName>
    </recommendedName>
</protein>
<keyword evidence="1" id="KW-0732">Signal</keyword>
<evidence type="ECO:0008006" key="4">
    <source>
        <dbReference type="Google" id="ProtNLM"/>
    </source>
</evidence>
<proteinExistence type="predicted"/>
<feature type="chain" id="PRO_5032980468" description="Lipoprotein" evidence="1">
    <location>
        <begin position="29"/>
        <end position="204"/>
    </location>
</feature>
<gene>
    <name evidence="2" type="ORF">GT347_24385</name>
</gene>
<dbReference type="PROSITE" id="PS51257">
    <property type="entry name" value="PROKAR_LIPOPROTEIN"/>
    <property type="match status" value="1"/>
</dbReference>
<evidence type="ECO:0000313" key="2">
    <source>
        <dbReference type="EMBL" id="QHJ00849.1"/>
    </source>
</evidence>
<keyword evidence="3" id="KW-1185">Reference proteome</keyword>
<dbReference type="Proteomes" id="UP000464787">
    <property type="component" value="Chromosome"/>
</dbReference>
<dbReference type="EMBL" id="CP047650">
    <property type="protein sequence ID" value="QHJ00849.1"/>
    <property type="molecule type" value="Genomic_DNA"/>
</dbReference>
<evidence type="ECO:0000313" key="3">
    <source>
        <dbReference type="Proteomes" id="UP000464787"/>
    </source>
</evidence>
<evidence type="ECO:0000256" key="1">
    <source>
        <dbReference type="SAM" id="SignalP"/>
    </source>
</evidence>
<accession>A0A857JDL1</accession>
<organism evidence="2 3">
    <name type="scientific">Xylophilus rhododendri</name>
    <dbReference type="NCBI Taxonomy" id="2697032"/>
    <lineage>
        <taxon>Bacteria</taxon>
        <taxon>Pseudomonadati</taxon>
        <taxon>Pseudomonadota</taxon>
        <taxon>Betaproteobacteria</taxon>
        <taxon>Burkholderiales</taxon>
        <taxon>Xylophilus</taxon>
    </lineage>
</organism>
<feature type="signal peptide" evidence="1">
    <location>
        <begin position="1"/>
        <end position="28"/>
    </location>
</feature>
<reference evidence="2 3" key="1">
    <citation type="submission" date="2020-01" db="EMBL/GenBank/DDBJ databases">
        <title>Genome sequencing of strain KACC 21265.</title>
        <authorList>
            <person name="Heo J."/>
            <person name="Kim S.-J."/>
            <person name="Kim J.-S."/>
            <person name="Hong S.-B."/>
            <person name="Kwon S.-W."/>
        </authorList>
    </citation>
    <scope>NUCLEOTIDE SEQUENCE [LARGE SCALE GENOMIC DNA]</scope>
    <source>
        <strain evidence="2 3">KACC 21265</strain>
    </source>
</reference>
<dbReference type="KEGG" id="xyk:GT347_24385"/>
<name>A0A857JDL1_9BURK</name>
<dbReference type="AlphaFoldDB" id="A0A857JDL1"/>